<evidence type="ECO:0000313" key="1">
    <source>
        <dbReference type="EMBL" id="KAI9908134.1"/>
    </source>
</evidence>
<dbReference type="EMBL" id="CM047587">
    <property type="protein sequence ID" value="KAI9908134.1"/>
    <property type="molecule type" value="Genomic_DNA"/>
</dbReference>
<sequence>MILLSSPLVTPEAFKRFFAAMAEAAQNGAAFQAKGSTVRQCSMQQGQTLVLELPHIPSETGTDVTKLSNLHWRSKQATELGASSLHGKSSESMGASSRRAVAFPS</sequence>
<organism evidence="1 2">
    <name type="scientific">Peronosclerospora sorghi</name>
    <dbReference type="NCBI Taxonomy" id="230839"/>
    <lineage>
        <taxon>Eukaryota</taxon>
        <taxon>Sar</taxon>
        <taxon>Stramenopiles</taxon>
        <taxon>Oomycota</taxon>
        <taxon>Peronosporomycetes</taxon>
        <taxon>Peronosporales</taxon>
        <taxon>Peronosporaceae</taxon>
        <taxon>Peronosclerospora</taxon>
    </lineage>
</organism>
<evidence type="ECO:0000313" key="2">
    <source>
        <dbReference type="Proteomes" id="UP001163321"/>
    </source>
</evidence>
<dbReference type="Proteomes" id="UP001163321">
    <property type="component" value="Chromosome 8"/>
</dbReference>
<accession>A0ACC0VQC4</accession>
<proteinExistence type="predicted"/>
<name>A0ACC0VQC4_9STRA</name>
<protein>
    <submittedName>
        <fullName evidence="1">Uncharacterized protein</fullName>
    </submittedName>
</protein>
<reference evidence="1 2" key="1">
    <citation type="journal article" date="2022" name="bioRxiv">
        <title>The genome of the oomycete Peronosclerospora sorghi, a cosmopolitan pathogen of maize and sorghum, is inflated with dispersed pseudogenes.</title>
        <authorList>
            <person name="Fletcher K."/>
            <person name="Martin F."/>
            <person name="Isakeit T."/>
            <person name="Cavanaugh K."/>
            <person name="Magill C."/>
            <person name="Michelmore R."/>
        </authorList>
    </citation>
    <scope>NUCLEOTIDE SEQUENCE [LARGE SCALE GENOMIC DNA]</scope>
    <source>
        <strain evidence="1">P6</strain>
    </source>
</reference>
<comment type="caution">
    <text evidence="1">The sequence shown here is derived from an EMBL/GenBank/DDBJ whole genome shotgun (WGS) entry which is preliminary data.</text>
</comment>
<gene>
    <name evidence="1" type="ORF">PsorP6_003138</name>
</gene>
<keyword evidence="2" id="KW-1185">Reference proteome</keyword>